<sequence length="696" mass="76526">MSSSTLKADIAYRPDIDGLRAIAVLSVVLFHINKHLIPGGFVGVDIFFVISGYLISLGILQELERDCFSIADFYRRRIKRIAPPMLVVVLLTMAAAQFVMIPEDAKRVADSALWSLLSLANVYFWLKQDTSYFAAANNESPLMHLWSLGVEEQFYIIWPLLLLLTYRRARAAGFVILAVASSMVSFGLGQIWFAHDPSFTYFMLPTRAGELLLGALAAVIVLRRVDLRIPAIVVGPLAWMGAALLVSSLLWITEDQIHPGWITLAPTLGTALLIVAGHCRTTPVTWLLSLAPLKRVGLVSYSAYLWHWPLLAFYRYGHAEIGPVAAGIILVLTFVFAWLSYVLVEQPAKGSRASAMRVFTAQFAIPAGATAVLALGAMFIDGYGPRWGSADYKTQLAAFRNRTKPAYQFDYVCQRQHISIADARNEHCVLGAQSGAPPSVILWGDSNAAHYVGVVGAIAREAGFRFRNIELGSCPPLRSDPALFVSVKRLHDCESSAGPILATVDGFDTVIIGASWTDYLRKSERFFDVFFSEVSALAKAGKHVILLAKAPVIDGYDRRCREKSLSYPLLHCPMNTAKPAPDVMSANLQLKEFADRTPNVSYFDIGPYLCPNDMCYAFDAEGRPLYYDSSHLSMPASWELGEMIVRRVGVPVPFRQIPAISKPILGTRTVVEQGSGMADGIAKHSALRPVLLEAAH</sequence>
<reference evidence="4 5" key="1">
    <citation type="submission" date="2019-03" db="EMBL/GenBank/DDBJ databases">
        <title>Draft genome of Massilia hortus sp. nov., a novel bacterial species of the Oxalobacteraceae family.</title>
        <authorList>
            <person name="Peta V."/>
            <person name="Raths R."/>
            <person name="Bucking H."/>
        </authorList>
    </citation>
    <scope>NUCLEOTIDE SEQUENCE [LARGE SCALE GENOMIC DNA]</scope>
    <source>
        <strain evidence="4 5">ONC3</strain>
    </source>
</reference>
<feature type="domain" description="SGNH" evidence="3">
    <location>
        <begin position="424"/>
        <end position="644"/>
    </location>
</feature>
<dbReference type="Pfam" id="PF19040">
    <property type="entry name" value="SGNH"/>
    <property type="match status" value="1"/>
</dbReference>
<dbReference type="InterPro" id="IPR002656">
    <property type="entry name" value="Acyl_transf_3_dom"/>
</dbReference>
<evidence type="ECO:0000256" key="1">
    <source>
        <dbReference type="SAM" id="Phobius"/>
    </source>
</evidence>
<dbReference type="GO" id="GO:0009103">
    <property type="term" value="P:lipopolysaccharide biosynthetic process"/>
    <property type="evidence" value="ECO:0007669"/>
    <property type="project" value="TreeGrafter"/>
</dbReference>
<name>A0A4Y9T100_9BURK</name>
<dbReference type="RefSeq" id="WP_135190744.1">
    <property type="nucleotide sequence ID" value="NZ_SPUM01000108.1"/>
</dbReference>
<feature type="transmembrane region" description="Helical" evidence="1">
    <location>
        <begin position="284"/>
        <end position="304"/>
    </location>
</feature>
<organism evidence="4 5">
    <name type="scientific">Massilia horti</name>
    <dbReference type="NCBI Taxonomy" id="2562153"/>
    <lineage>
        <taxon>Bacteria</taxon>
        <taxon>Pseudomonadati</taxon>
        <taxon>Pseudomonadota</taxon>
        <taxon>Betaproteobacteria</taxon>
        <taxon>Burkholderiales</taxon>
        <taxon>Oxalobacteraceae</taxon>
        <taxon>Telluria group</taxon>
        <taxon>Massilia</taxon>
    </lineage>
</organism>
<feature type="domain" description="Acyltransferase 3" evidence="2">
    <location>
        <begin position="15"/>
        <end position="341"/>
    </location>
</feature>
<dbReference type="InterPro" id="IPR043968">
    <property type="entry name" value="SGNH"/>
</dbReference>
<keyword evidence="1" id="KW-1133">Transmembrane helix</keyword>
<dbReference type="Proteomes" id="UP000297258">
    <property type="component" value="Unassembled WGS sequence"/>
</dbReference>
<dbReference type="PANTHER" id="PTHR23028">
    <property type="entry name" value="ACETYLTRANSFERASE"/>
    <property type="match status" value="1"/>
</dbReference>
<keyword evidence="5" id="KW-1185">Reference proteome</keyword>
<evidence type="ECO:0000259" key="3">
    <source>
        <dbReference type="Pfam" id="PF19040"/>
    </source>
</evidence>
<dbReference type="GO" id="GO:0016020">
    <property type="term" value="C:membrane"/>
    <property type="evidence" value="ECO:0007669"/>
    <property type="project" value="TreeGrafter"/>
</dbReference>
<proteinExistence type="predicted"/>
<feature type="transmembrane region" description="Helical" evidence="1">
    <location>
        <begin position="146"/>
        <end position="164"/>
    </location>
</feature>
<evidence type="ECO:0000313" key="4">
    <source>
        <dbReference type="EMBL" id="TFW30676.1"/>
    </source>
</evidence>
<comment type="caution">
    <text evidence="4">The sequence shown here is derived from an EMBL/GenBank/DDBJ whole genome shotgun (WGS) entry which is preliminary data.</text>
</comment>
<protein>
    <submittedName>
        <fullName evidence="4">Acyltransferase</fullName>
    </submittedName>
</protein>
<feature type="transmembrane region" description="Helical" evidence="1">
    <location>
        <begin position="229"/>
        <end position="252"/>
    </location>
</feature>
<gene>
    <name evidence="4" type="ORF">E4O92_16045</name>
</gene>
<dbReference type="PANTHER" id="PTHR23028:SF53">
    <property type="entry name" value="ACYL_TRANSF_3 DOMAIN-CONTAINING PROTEIN"/>
    <property type="match status" value="1"/>
</dbReference>
<feature type="transmembrane region" description="Helical" evidence="1">
    <location>
        <begin position="199"/>
        <end position="222"/>
    </location>
</feature>
<keyword evidence="4" id="KW-0012">Acyltransferase</keyword>
<keyword evidence="1" id="KW-0472">Membrane</keyword>
<dbReference type="EMBL" id="SPUM01000108">
    <property type="protein sequence ID" value="TFW30676.1"/>
    <property type="molecule type" value="Genomic_DNA"/>
</dbReference>
<feature type="transmembrane region" description="Helical" evidence="1">
    <location>
        <begin position="81"/>
        <end position="101"/>
    </location>
</feature>
<accession>A0A4Y9T100</accession>
<feature type="transmembrane region" description="Helical" evidence="1">
    <location>
        <begin position="356"/>
        <end position="380"/>
    </location>
</feature>
<dbReference type="GO" id="GO:0016747">
    <property type="term" value="F:acyltransferase activity, transferring groups other than amino-acyl groups"/>
    <property type="evidence" value="ECO:0007669"/>
    <property type="project" value="InterPro"/>
</dbReference>
<evidence type="ECO:0000259" key="2">
    <source>
        <dbReference type="Pfam" id="PF01757"/>
    </source>
</evidence>
<dbReference type="OrthoDB" id="9814807at2"/>
<dbReference type="InterPro" id="IPR050879">
    <property type="entry name" value="Acyltransferase_3"/>
</dbReference>
<feature type="transmembrane region" description="Helical" evidence="1">
    <location>
        <begin position="41"/>
        <end position="61"/>
    </location>
</feature>
<dbReference type="AlphaFoldDB" id="A0A4Y9T100"/>
<keyword evidence="1" id="KW-0812">Transmembrane</keyword>
<feature type="transmembrane region" description="Helical" evidence="1">
    <location>
        <begin position="171"/>
        <end position="193"/>
    </location>
</feature>
<feature type="transmembrane region" description="Helical" evidence="1">
    <location>
        <begin position="258"/>
        <end position="277"/>
    </location>
</feature>
<dbReference type="Pfam" id="PF01757">
    <property type="entry name" value="Acyl_transf_3"/>
    <property type="match status" value="1"/>
</dbReference>
<evidence type="ECO:0000313" key="5">
    <source>
        <dbReference type="Proteomes" id="UP000297258"/>
    </source>
</evidence>
<feature type="transmembrane region" description="Helical" evidence="1">
    <location>
        <begin position="324"/>
        <end position="344"/>
    </location>
</feature>
<keyword evidence="4" id="KW-0808">Transferase</keyword>